<protein>
    <submittedName>
        <fullName evidence="3">Uncharacterized protein</fullName>
    </submittedName>
</protein>
<dbReference type="eggNOG" id="COG1545">
    <property type="taxonomic scope" value="Bacteria"/>
</dbReference>
<feature type="domain" description="ChsH2 C-terminal OB-fold" evidence="1">
    <location>
        <begin position="25"/>
        <end position="89"/>
    </location>
</feature>
<dbReference type="CDD" id="cd00829">
    <property type="entry name" value="SCP-x_thiolase"/>
    <property type="match status" value="1"/>
</dbReference>
<dbReference type="STRING" id="656024.FsymDg_2702"/>
<dbReference type="PANTHER" id="PTHR42870:SF1">
    <property type="entry name" value="NON-SPECIFIC LIPID-TRANSFER PROTEIN-LIKE 2"/>
    <property type="match status" value="1"/>
</dbReference>
<dbReference type="Gene3D" id="3.40.47.10">
    <property type="match status" value="1"/>
</dbReference>
<reference evidence="3 4" key="1">
    <citation type="submission" date="2011-05" db="EMBL/GenBank/DDBJ databases">
        <title>Complete sequence of chromosome of Frankia symbiont of Datisca glomerata.</title>
        <authorList>
            <consortium name="US DOE Joint Genome Institute"/>
            <person name="Lucas S."/>
            <person name="Han J."/>
            <person name="Lapidus A."/>
            <person name="Cheng J.-F."/>
            <person name="Goodwin L."/>
            <person name="Pitluck S."/>
            <person name="Peters L."/>
            <person name="Mikhailova N."/>
            <person name="Chertkov O."/>
            <person name="Teshima H."/>
            <person name="Han C."/>
            <person name="Tapia R."/>
            <person name="Land M."/>
            <person name="Hauser L."/>
            <person name="Kyrpides N."/>
            <person name="Ivanova N."/>
            <person name="Pagani I."/>
            <person name="Berry A."/>
            <person name="Pawlowski K."/>
            <person name="Persson T."/>
            <person name="Vanden Heuvel B."/>
            <person name="Benson D."/>
            <person name="Woyke T."/>
        </authorList>
    </citation>
    <scope>NUCLEOTIDE SEQUENCE [LARGE SCALE GENOMIC DNA]</scope>
    <source>
        <strain evidence="4">4085684</strain>
    </source>
</reference>
<dbReference type="AlphaFoldDB" id="F8B430"/>
<dbReference type="InterPro" id="IPR016039">
    <property type="entry name" value="Thiolase-like"/>
</dbReference>
<name>F8B430_9ACTN</name>
<evidence type="ECO:0000259" key="2">
    <source>
        <dbReference type="Pfam" id="PF22691"/>
    </source>
</evidence>
<sequence>MTCSRLLHPSHELCPACGDTELDSVPVSGEATVVAYTVNHQRWTPELLPPYVIAVVALVEDPRVRLTTNIVGCGHSTVHVGMPVRVLFRQVEDVWLPVFAPTGGETRDGRVPEPERLVAPSRPSRRFEHRAVLSGIGRSPCGRRLSQSGLELVLAACRAAVDDAGLSAAEIDGLCAYPGAFGGPGSADTATVTVGRALSIDPAWYSGAHEVPGQTGVVIEAMLAVAAGLCRHVLCWSSVGTRQRPGLYPAAAGGRIHGEAQWQEPFGAVSPANWVALAASQYLTRYGVGREALCWVAVASRRHARRNPDALYSDPLDADAYFAGRAISTPFGIFDCDVPCDAAYAVVVSAADTVADLRQPVVRVDAVGTRLTEVQSWDQGTLTHQPNVFGPAAHLWSRSGVSREDVDLANLYDGFTFNVLSWIEALGFCGPGEASDFVSDGTRIGPGGDLPVNPHGGQLSSGRSNGYGQLYEAVVQLRGDAGLRQVAGAEVAVVTCGGGIPANCMLLTGERRRSTRRRSGVQR</sequence>
<dbReference type="HOGENOM" id="CLU_035425_2_0_11"/>
<dbReference type="eggNOG" id="COG0183">
    <property type="taxonomic scope" value="Bacteria"/>
</dbReference>
<dbReference type="InterPro" id="IPR002878">
    <property type="entry name" value="ChsH2_C"/>
</dbReference>
<dbReference type="InterPro" id="IPR012340">
    <property type="entry name" value="NA-bd_OB-fold"/>
</dbReference>
<feature type="domain" description="Thiolase C-terminal" evidence="2">
    <location>
        <begin position="396"/>
        <end position="501"/>
    </location>
</feature>
<keyword evidence="4" id="KW-1185">Reference proteome</keyword>
<dbReference type="KEGG" id="fsy:FsymDg_2702"/>
<accession>F8B430</accession>
<dbReference type="GO" id="GO:0016746">
    <property type="term" value="F:acyltransferase activity"/>
    <property type="evidence" value="ECO:0007669"/>
    <property type="project" value="InterPro"/>
</dbReference>
<dbReference type="Pfam" id="PF22691">
    <property type="entry name" value="Thiolase_C_1"/>
    <property type="match status" value="1"/>
</dbReference>
<evidence type="ECO:0000313" key="3">
    <source>
        <dbReference type="EMBL" id="AEH10051.1"/>
    </source>
</evidence>
<organism evidence="3 4">
    <name type="scientific">Candidatus Protofrankia datiscae</name>
    <dbReference type="NCBI Taxonomy" id="2716812"/>
    <lineage>
        <taxon>Bacteria</taxon>
        <taxon>Bacillati</taxon>
        <taxon>Actinomycetota</taxon>
        <taxon>Actinomycetes</taxon>
        <taxon>Frankiales</taxon>
        <taxon>Frankiaceae</taxon>
        <taxon>Protofrankia</taxon>
    </lineage>
</organism>
<dbReference type="Pfam" id="PF01796">
    <property type="entry name" value="OB_ChsH2_C"/>
    <property type="match status" value="1"/>
</dbReference>
<proteinExistence type="predicted"/>
<dbReference type="SUPFAM" id="SSF50249">
    <property type="entry name" value="Nucleic acid-binding proteins"/>
    <property type="match status" value="1"/>
</dbReference>
<evidence type="ECO:0000313" key="4">
    <source>
        <dbReference type="Proteomes" id="UP000001549"/>
    </source>
</evidence>
<evidence type="ECO:0000259" key="1">
    <source>
        <dbReference type="Pfam" id="PF01796"/>
    </source>
</evidence>
<dbReference type="InterPro" id="IPR055140">
    <property type="entry name" value="Thiolase_C_2"/>
</dbReference>
<dbReference type="PANTHER" id="PTHR42870">
    <property type="entry name" value="ACETYL-COA C-ACETYLTRANSFERASE"/>
    <property type="match status" value="1"/>
</dbReference>
<dbReference type="Proteomes" id="UP000001549">
    <property type="component" value="Chromosome"/>
</dbReference>
<dbReference type="SUPFAM" id="SSF53901">
    <property type="entry name" value="Thiolase-like"/>
    <property type="match status" value="2"/>
</dbReference>
<dbReference type="EMBL" id="CP002801">
    <property type="protein sequence ID" value="AEH10051.1"/>
    <property type="molecule type" value="Genomic_DNA"/>
</dbReference>
<gene>
    <name evidence="3" type="ordered locus">FsymDg_2702</name>
</gene>